<sequence length="169" mass="17134">MTALDAGVLILRVCLGLTLAAHGYNKFFGGGRIPGTAAWFDSIGMRPGIVHARLAAGSEVGVGLALALGLLTPLAGAGFVALMLVAAWTVHRSKGFFIVGEGWEYNLVLAVGAVGVATIGPGRISVDHLLFGADRVDGVIGFAIALGLGAVAGVGQLALFYRPPARAEA</sequence>
<organism evidence="8 9">
    <name type="scientific">Nocardia bovistercoris</name>
    <dbReference type="NCBI Taxonomy" id="2785916"/>
    <lineage>
        <taxon>Bacteria</taxon>
        <taxon>Bacillati</taxon>
        <taxon>Actinomycetota</taxon>
        <taxon>Actinomycetes</taxon>
        <taxon>Mycobacteriales</taxon>
        <taxon>Nocardiaceae</taxon>
        <taxon>Nocardia</taxon>
    </lineage>
</organism>
<keyword evidence="3" id="KW-1003">Cell membrane</keyword>
<keyword evidence="5 7" id="KW-1133">Transmembrane helix</keyword>
<dbReference type="PANTHER" id="PTHR33452">
    <property type="entry name" value="OXIDOREDUCTASE CATD-RELATED"/>
    <property type="match status" value="1"/>
</dbReference>
<dbReference type="GO" id="GO:0005886">
    <property type="term" value="C:plasma membrane"/>
    <property type="evidence" value="ECO:0007669"/>
    <property type="project" value="UniProtKB-SubCell"/>
</dbReference>
<evidence type="ECO:0000256" key="7">
    <source>
        <dbReference type="SAM" id="Phobius"/>
    </source>
</evidence>
<protein>
    <submittedName>
        <fullName evidence="8">DoxX family protein</fullName>
    </submittedName>
</protein>
<feature type="transmembrane region" description="Helical" evidence="7">
    <location>
        <begin position="139"/>
        <end position="161"/>
    </location>
</feature>
<comment type="caution">
    <text evidence="8">The sequence shown here is derived from an EMBL/GenBank/DDBJ whole genome shotgun (WGS) entry which is preliminary data.</text>
</comment>
<evidence type="ECO:0000313" key="9">
    <source>
        <dbReference type="Proteomes" id="UP000655751"/>
    </source>
</evidence>
<proteinExistence type="inferred from homology"/>
<accession>A0A931N159</accession>
<dbReference type="InterPro" id="IPR051907">
    <property type="entry name" value="DoxX-like_oxidoreductase"/>
</dbReference>
<reference evidence="8" key="1">
    <citation type="submission" date="2020-11" db="EMBL/GenBank/DDBJ databases">
        <title>Nocardia NEAU-351.nov., a novel actinomycete isolated from the cow dung.</title>
        <authorList>
            <person name="Zhang X."/>
        </authorList>
    </citation>
    <scope>NUCLEOTIDE SEQUENCE</scope>
    <source>
        <strain evidence="8">NEAU-351</strain>
    </source>
</reference>
<comment type="subcellular location">
    <subcellularLocation>
        <location evidence="1">Cell membrane</location>
        <topology evidence="1">Multi-pass membrane protein</topology>
    </subcellularLocation>
</comment>
<dbReference type="EMBL" id="JADMLG010000006">
    <property type="protein sequence ID" value="MBH0778025.1"/>
    <property type="molecule type" value="Genomic_DNA"/>
</dbReference>
<keyword evidence="6 7" id="KW-0472">Membrane</keyword>
<keyword evidence="9" id="KW-1185">Reference proteome</keyword>
<dbReference type="Proteomes" id="UP000655751">
    <property type="component" value="Unassembled WGS sequence"/>
</dbReference>
<dbReference type="AlphaFoldDB" id="A0A931N159"/>
<evidence type="ECO:0000256" key="3">
    <source>
        <dbReference type="ARBA" id="ARBA00022475"/>
    </source>
</evidence>
<dbReference type="Pfam" id="PF07681">
    <property type="entry name" value="DoxX"/>
    <property type="match status" value="1"/>
</dbReference>
<dbReference type="InterPro" id="IPR032808">
    <property type="entry name" value="DoxX"/>
</dbReference>
<feature type="transmembrane region" description="Helical" evidence="7">
    <location>
        <begin position="64"/>
        <end position="90"/>
    </location>
</feature>
<evidence type="ECO:0000256" key="6">
    <source>
        <dbReference type="ARBA" id="ARBA00023136"/>
    </source>
</evidence>
<comment type="similarity">
    <text evidence="2">Belongs to the DoxX family.</text>
</comment>
<name>A0A931N159_9NOCA</name>
<evidence type="ECO:0000256" key="5">
    <source>
        <dbReference type="ARBA" id="ARBA00022989"/>
    </source>
</evidence>
<evidence type="ECO:0000313" key="8">
    <source>
        <dbReference type="EMBL" id="MBH0778025.1"/>
    </source>
</evidence>
<gene>
    <name evidence="8" type="ORF">IT779_17240</name>
</gene>
<evidence type="ECO:0000256" key="2">
    <source>
        <dbReference type="ARBA" id="ARBA00006679"/>
    </source>
</evidence>
<dbReference type="RefSeq" id="WP_196150327.1">
    <property type="nucleotide sequence ID" value="NZ_JADMLG010000006.1"/>
</dbReference>
<evidence type="ECO:0000256" key="4">
    <source>
        <dbReference type="ARBA" id="ARBA00022692"/>
    </source>
</evidence>
<keyword evidence="4 7" id="KW-0812">Transmembrane</keyword>
<evidence type="ECO:0000256" key="1">
    <source>
        <dbReference type="ARBA" id="ARBA00004651"/>
    </source>
</evidence>
<dbReference type="PANTHER" id="PTHR33452:SF1">
    <property type="entry name" value="INNER MEMBRANE PROTEIN YPHA-RELATED"/>
    <property type="match status" value="1"/>
</dbReference>
<feature type="transmembrane region" description="Helical" evidence="7">
    <location>
        <begin position="102"/>
        <end position="119"/>
    </location>
</feature>